<feature type="region of interest" description="Disordered" evidence="2">
    <location>
        <begin position="638"/>
        <end position="662"/>
    </location>
</feature>
<dbReference type="AlphaFoldDB" id="A0AAN7Q3C8"/>
<organism evidence="4 5">
    <name type="scientific">Aquatica leii</name>
    <dbReference type="NCBI Taxonomy" id="1421715"/>
    <lineage>
        <taxon>Eukaryota</taxon>
        <taxon>Metazoa</taxon>
        <taxon>Ecdysozoa</taxon>
        <taxon>Arthropoda</taxon>
        <taxon>Hexapoda</taxon>
        <taxon>Insecta</taxon>
        <taxon>Pterygota</taxon>
        <taxon>Neoptera</taxon>
        <taxon>Endopterygota</taxon>
        <taxon>Coleoptera</taxon>
        <taxon>Polyphaga</taxon>
        <taxon>Elateriformia</taxon>
        <taxon>Elateroidea</taxon>
        <taxon>Lampyridae</taxon>
        <taxon>Luciolinae</taxon>
        <taxon>Aquatica</taxon>
    </lineage>
</organism>
<evidence type="ECO:0000256" key="2">
    <source>
        <dbReference type="SAM" id="MobiDB-lite"/>
    </source>
</evidence>
<keyword evidence="1" id="KW-0677">Repeat</keyword>
<protein>
    <recommendedName>
        <fullName evidence="3">EDR1/CTR1/ARMC3-like peptidase-like domain-containing protein</fullName>
    </recommendedName>
</protein>
<gene>
    <name evidence="4" type="ORF">RN001_010536</name>
</gene>
<dbReference type="InterPro" id="IPR011989">
    <property type="entry name" value="ARM-like"/>
</dbReference>
<keyword evidence="5" id="KW-1185">Reference proteome</keyword>
<reference evidence="5" key="1">
    <citation type="submission" date="2023-01" db="EMBL/GenBank/DDBJ databases">
        <title>Key to firefly adult light organ development and bioluminescence: homeobox transcription factors regulate luciferase expression and transportation to peroxisome.</title>
        <authorList>
            <person name="Fu X."/>
        </authorList>
    </citation>
    <scope>NUCLEOTIDE SEQUENCE [LARGE SCALE GENOMIC DNA]</scope>
</reference>
<feature type="domain" description="EDR1/CTR1/ARMC3-like peptidase-like" evidence="3">
    <location>
        <begin position="708"/>
        <end position="812"/>
    </location>
</feature>
<comment type="caution">
    <text evidence="4">The sequence shown here is derived from an EMBL/GenBank/DDBJ whole genome shotgun (WGS) entry which is preliminary data.</text>
</comment>
<evidence type="ECO:0000313" key="5">
    <source>
        <dbReference type="Proteomes" id="UP001353858"/>
    </source>
</evidence>
<name>A0AAN7Q3C8_9COLE</name>
<evidence type="ECO:0000313" key="4">
    <source>
        <dbReference type="EMBL" id="KAK4878030.1"/>
    </source>
</evidence>
<dbReference type="PANTHER" id="PTHR46618">
    <property type="entry name" value="ARMADILLO REPEAT-CONTAINING PROTEIN 3"/>
    <property type="match status" value="1"/>
</dbReference>
<dbReference type="InterPro" id="IPR016024">
    <property type="entry name" value="ARM-type_fold"/>
</dbReference>
<dbReference type="EMBL" id="JARPUR010000004">
    <property type="protein sequence ID" value="KAK4878030.1"/>
    <property type="molecule type" value="Genomic_DNA"/>
</dbReference>
<dbReference type="Gene3D" id="1.25.10.10">
    <property type="entry name" value="Leucine-rich Repeat Variant"/>
    <property type="match status" value="2"/>
</dbReference>
<dbReference type="Pfam" id="PF14381">
    <property type="entry name" value="EDR1_CTR1_ARMC3_pept"/>
    <property type="match status" value="1"/>
</dbReference>
<sequence length="886" mass="102231">MVVKNVEEQQTPFRPVPYETADVRTSITLLTSVEIDVVIRALSTLSKYSDEKDLNVTFLYKSGVVPKLLDLLIYTNLTILRFSLKLLSQIVTFLPNAALELSFEQYTKDLKKITHLFMSSTDNVIKEFCVQFLAHVVKSSVLASSLLKMGIVPTVFDVLSSSQDVDTQYNTLIFFNRVLEAREAITVVPELAEFSPRVLICYIKHQVPEIRLEALNIIEKVASWRSNKTQALLRAVKAIENLFNVLLDEEYAALHKKCLNVILVSMECVETAHYFVESLEFIKFTEWSKTCAKRLMLPSITILVTLFQEPSLKQMLFDFSVEDSILSFFRTENEFIFVKVCEGICSMSMHEYCCEKIVTPVVIKCILQMLRRNQIPVIPYHEIAIKTLLTLLKRNEKTITYIVECSGMEPLKKAALRKKDDYTLEGAYDIIYVLFIYALSSQYKHAIMNNAIYQMLLERFEENSDHSSMAVLILDQYINDAEYREFFIEYNGPFKIITVLKSTPNEEVFKNTLLFMERIFAYKKICMMFLWQGGLKTLEKISQRLKTTIPLIERLTTMIYNLYLPLKFFKLGRLEITDHFDSQFYLVDPMCKDFPFLELLERMNICPRKIIYVVDFSANVSETIKSLQKPELLEKTESTRFSTTGRKSSKTRSKQSVLGKKTSSLKSRESQLERLSVVSEWDADILCRVAPPIKYGYLSDDHYLPQYLVKLQKLIYENQNYIYCFQHQIKAIAKFVFNVLSGTPYPGNRASQNHSMGVHLVALREKLGTTLIPLGYLRYGFHCERSLLFKALSDKLGVPSALVRGRITGKNNLIYWNEVPIVCNEQYQNVEDLKTYMTYAVVDLMNHIGRLMLVGSIEANEYCGLPMDDDGEKVRILTLKNVVDLV</sequence>
<evidence type="ECO:0000259" key="3">
    <source>
        <dbReference type="Pfam" id="PF14381"/>
    </source>
</evidence>
<dbReference type="PANTHER" id="PTHR46618:SF1">
    <property type="entry name" value="ARMADILLO REPEAT-CONTAINING PROTEIN 3"/>
    <property type="match status" value="1"/>
</dbReference>
<evidence type="ECO:0000256" key="1">
    <source>
        <dbReference type="ARBA" id="ARBA00022737"/>
    </source>
</evidence>
<accession>A0AAN7Q3C8</accession>
<dbReference type="Proteomes" id="UP001353858">
    <property type="component" value="Unassembled WGS sequence"/>
</dbReference>
<dbReference type="InterPro" id="IPR055164">
    <property type="entry name" value="EDR1/CTR1/ARMC3-like_pept-like"/>
</dbReference>
<proteinExistence type="predicted"/>
<dbReference type="InterPro" id="IPR052441">
    <property type="entry name" value="Armadillo-Ser/Thr_Kinase"/>
</dbReference>
<dbReference type="SUPFAM" id="SSF48371">
    <property type="entry name" value="ARM repeat"/>
    <property type="match status" value="1"/>
</dbReference>